<protein>
    <submittedName>
        <fullName evidence="4">Serine hydrolase</fullName>
    </submittedName>
</protein>
<evidence type="ECO:0000313" key="4">
    <source>
        <dbReference type="EMBL" id="TYT25925.1"/>
    </source>
</evidence>
<evidence type="ECO:0000256" key="1">
    <source>
        <dbReference type="SAM" id="SignalP"/>
    </source>
</evidence>
<dbReference type="Pfam" id="PF00144">
    <property type="entry name" value="Beta-lactamase"/>
    <property type="match status" value="1"/>
</dbReference>
<dbReference type="EMBL" id="VTFT01000001">
    <property type="protein sequence ID" value="TYT25925.1"/>
    <property type="molecule type" value="Genomic_DNA"/>
</dbReference>
<dbReference type="InterPro" id="IPR012338">
    <property type="entry name" value="Beta-lactam/transpept-like"/>
</dbReference>
<keyword evidence="5" id="KW-1185">Reference proteome</keyword>
<comment type="caution">
    <text evidence="4">The sequence shown here is derived from an EMBL/GenBank/DDBJ whole genome shotgun (WGS) entry which is preliminary data.</text>
</comment>
<dbReference type="InterPro" id="IPR001466">
    <property type="entry name" value="Beta-lactam-related"/>
</dbReference>
<keyword evidence="1" id="KW-0732">Signal</keyword>
<dbReference type="InterPro" id="IPR050491">
    <property type="entry name" value="AmpC-like"/>
</dbReference>
<feature type="domain" description="Peptidase S12 Pab87-related C-terminal" evidence="3">
    <location>
        <begin position="419"/>
        <end position="521"/>
    </location>
</feature>
<dbReference type="OrthoDB" id="119951at2"/>
<dbReference type="PROSITE" id="PS51257">
    <property type="entry name" value="PROKAR_LIPOPROTEIN"/>
    <property type="match status" value="1"/>
</dbReference>
<feature type="domain" description="Beta-lactamase-related" evidence="2">
    <location>
        <begin position="28"/>
        <end position="369"/>
    </location>
</feature>
<gene>
    <name evidence="4" type="ORF">FZO89_06480</name>
</gene>
<dbReference type="Gene3D" id="3.40.710.10">
    <property type="entry name" value="DD-peptidase/beta-lactamase superfamily"/>
    <property type="match status" value="1"/>
</dbReference>
<sequence>MRVTLFHTLLLVLACIVAPAVAAPPAGFDARVEAAMRARDVPGMAIAIVEDGQIVHAKGYGVRQLGASEPVDADTLFPTGSTGKAVTAAALAILADEGRLGWDDRVIDHLPEFRMHDPWVTREMTVRDLLVHRSGLGLGAGDLLFIPRSSRSRADIVRALRHIEPATSFRSGYAYDNILYIVAGEVVAAVSGQSWESFVRDRIFRPLGMATAVSDEADRFATRNRAQPHARLDPRLRGLGEQQLLPEREGLGQVGAPAGGLSWSANDFARWLQVQLALGARPDGDGRLWSEAAAREMWTPQVHVPIRPYPEPIAAITPQFSGYALGWNVQDYRGVKVLQHGGAVFGVLAFVVLVPERNLGIALQINAEDVDVLRGLGQELLDHYLGFEPRDWVAAFGQWNQARLEGGLAALASTGAQARKASRPSLPLAGYAGRYVDAWYGPIAITGDARRLRIDFLQTPGMAGTLEHWQYDTFRTRWDDSSIEPAYVSFALDAEGGVSRITMKAVSPLADFSYDYHDLLFVPQAEE</sequence>
<proteinExistence type="predicted"/>
<reference evidence="4 5" key="1">
    <citation type="submission" date="2019-08" db="EMBL/GenBank/DDBJ databases">
        <title>Luteimonas viscosus sp. nov., isolated from soil of a sunflower field.</title>
        <authorList>
            <person name="Jianli Z."/>
            <person name="Ying Z."/>
        </authorList>
    </citation>
    <scope>NUCLEOTIDE SEQUENCE [LARGE SCALE GENOMIC DNA]</scope>
    <source>
        <strain evidence="4 5">XBU10</strain>
    </source>
</reference>
<feature type="signal peptide" evidence="1">
    <location>
        <begin position="1"/>
        <end position="22"/>
    </location>
</feature>
<organism evidence="4 5">
    <name type="scientific">Luteimonas viscosa</name>
    <dbReference type="NCBI Taxonomy" id="1132694"/>
    <lineage>
        <taxon>Bacteria</taxon>
        <taxon>Pseudomonadati</taxon>
        <taxon>Pseudomonadota</taxon>
        <taxon>Gammaproteobacteria</taxon>
        <taxon>Lysobacterales</taxon>
        <taxon>Lysobacteraceae</taxon>
        <taxon>Luteimonas</taxon>
    </lineage>
</organism>
<dbReference type="Gene3D" id="2.40.128.600">
    <property type="match status" value="1"/>
</dbReference>
<name>A0A5D4XPN9_9GAMM</name>
<keyword evidence="4" id="KW-0378">Hydrolase</keyword>
<dbReference type="SUPFAM" id="SSF56601">
    <property type="entry name" value="beta-lactamase/transpeptidase-like"/>
    <property type="match status" value="1"/>
</dbReference>
<evidence type="ECO:0000259" key="2">
    <source>
        <dbReference type="Pfam" id="PF00144"/>
    </source>
</evidence>
<feature type="chain" id="PRO_5022904472" evidence="1">
    <location>
        <begin position="23"/>
        <end position="527"/>
    </location>
</feature>
<dbReference type="GO" id="GO:0016787">
    <property type="term" value="F:hydrolase activity"/>
    <property type="evidence" value="ECO:0007669"/>
    <property type="project" value="UniProtKB-KW"/>
</dbReference>
<dbReference type="PANTHER" id="PTHR46825">
    <property type="entry name" value="D-ALANYL-D-ALANINE-CARBOXYPEPTIDASE/ENDOPEPTIDASE AMPH"/>
    <property type="match status" value="1"/>
</dbReference>
<dbReference type="InterPro" id="IPR021860">
    <property type="entry name" value="Peptidase_S12_Pab87-rel_C"/>
</dbReference>
<dbReference type="RefSeq" id="WP_149102475.1">
    <property type="nucleotide sequence ID" value="NZ_VTFT01000001.1"/>
</dbReference>
<dbReference type="Proteomes" id="UP000324973">
    <property type="component" value="Unassembled WGS sequence"/>
</dbReference>
<dbReference type="Pfam" id="PF11954">
    <property type="entry name" value="DUF3471"/>
    <property type="match status" value="1"/>
</dbReference>
<evidence type="ECO:0000313" key="5">
    <source>
        <dbReference type="Proteomes" id="UP000324973"/>
    </source>
</evidence>
<accession>A0A5D4XPN9</accession>
<evidence type="ECO:0000259" key="3">
    <source>
        <dbReference type="Pfam" id="PF11954"/>
    </source>
</evidence>
<dbReference type="PANTHER" id="PTHR46825:SF15">
    <property type="entry name" value="BETA-LACTAMASE-RELATED DOMAIN-CONTAINING PROTEIN"/>
    <property type="match status" value="1"/>
</dbReference>
<dbReference type="AlphaFoldDB" id="A0A5D4XPN9"/>